<keyword evidence="2 5" id="KW-0812">Transmembrane</keyword>
<dbReference type="PANTHER" id="PTHR24064">
    <property type="entry name" value="SOLUTE CARRIER FAMILY 22 MEMBER"/>
    <property type="match status" value="1"/>
</dbReference>
<proteinExistence type="predicted"/>
<evidence type="ECO:0000313" key="8">
    <source>
        <dbReference type="RefSeq" id="XP_006815154.1"/>
    </source>
</evidence>
<dbReference type="PROSITE" id="PS50850">
    <property type="entry name" value="MFS"/>
    <property type="match status" value="1"/>
</dbReference>
<feature type="transmembrane region" description="Helical" evidence="5">
    <location>
        <begin position="649"/>
        <end position="669"/>
    </location>
</feature>
<feature type="transmembrane region" description="Helical" evidence="5">
    <location>
        <begin position="620"/>
        <end position="637"/>
    </location>
</feature>
<dbReference type="Gene3D" id="1.20.1250.20">
    <property type="entry name" value="MFS general substrate transporter like domains"/>
    <property type="match status" value="1"/>
</dbReference>
<feature type="transmembrane region" description="Helical" evidence="5">
    <location>
        <begin position="499"/>
        <end position="518"/>
    </location>
</feature>
<dbReference type="InterPro" id="IPR005828">
    <property type="entry name" value="MFS_sugar_transport-like"/>
</dbReference>
<feature type="transmembrane region" description="Helical" evidence="5">
    <location>
        <begin position="742"/>
        <end position="761"/>
    </location>
</feature>
<evidence type="ECO:0000256" key="3">
    <source>
        <dbReference type="ARBA" id="ARBA00022989"/>
    </source>
</evidence>
<feature type="domain" description="Major facilitator superfamily (MFS) profile" evidence="6">
    <location>
        <begin position="363"/>
        <end position="794"/>
    </location>
</feature>
<feature type="transmembrane region" description="Helical" evidence="5">
    <location>
        <begin position="407"/>
        <end position="433"/>
    </location>
</feature>
<reference evidence="8" key="1">
    <citation type="submission" date="2025-08" db="UniProtKB">
        <authorList>
            <consortium name="RefSeq"/>
        </authorList>
    </citation>
    <scope>IDENTIFICATION</scope>
    <source>
        <tissue evidence="8">Testes</tissue>
    </source>
</reference>
<comment type="subcellular location">
    <subcellularLocation>
        <location evidence="1">Membrane</location>
        <topology evidence="1">Multi-pass membrane protein</topology>
    </subcellularLocation>
</comment>
<accession>A0ABM0M563</accession>
<protein>
    <submittedName>
        <fullName evidence="8">Organic cation transporter protein-like</fullName>
    </submittedName>
</protein>
<evidence type="ECO:0000256" key="2">
    <source>
        <dbReference type="ARBA" id="ARBA00022692"/>
    </source>
</evidence>
<feature type="transmembrane region" description="Helical" evidence="5">
    <location>
        <begin position="710"/>
        <end position="730"/>
    </location>
</feature>
<dbReference type="CDD" id="cd17317">
    <property type="entry name" value="MFS_SLC22"/>
    <property type="match status" value="1"/>
</dbReference>
<keyword evidence="4 5" id="KW-0472">Membrane</keyword>
<feature type="transmembrane region" description="Helical" evidence="5">
    <location>
        <begin position="469"/>
        <end position="487"/>
    </location>
</feature>
<keyword evidence="7" id="KW-1185">Reference proteome</keyword>
<gene>
    <name evidence="8" type="primary">LOC100377170</name>
</gene>
<sequence length="830" mass="93389">MDIEAAARGMNDAIVFLPIGREEYHESELTRDAGIGKRSNQSFQRKLKKALEMLPGKKRVYFKACREDTQLLTNSSGGKLVQKYGINDDQQTLLTTTGQLEEPSAPLLHCVEMLTTIIDLRETSISLESGNSVKADFMQGHKHAPYSFVSQPYSDLMTNPTSVKLISMHSSTSPPTTGYSYLEHRNNTMKQTVLKPQTIFDGKLIENLEQILQGHLAPAAIARQRHAWKCFLSFTSQYSSIISFEIPLSVPMLHYDDILVNIVGEFGTYQKIALFLLGIGGTVPSALLVISPVFLLATTDSWCIVPDRYKISKRVCFNNITESCEDLVKHLIIPKETRNFGCKSVLVFDQCRRYNISYDSVTDYSEAYIDQYLNNTETMKCDLGWEYDTSQYKSTVSQEFDLVCDRFYLNALASSVYMLGMLGGSVILVIFFGQFGRMDQFMMSYILLIVTGILEAFSPNYVVFAVLRFFMAAGQYGIFISAFTLVSEYVGPTKRAITGMIYMAHLSVGYMILAGYAYFIRDWWILQLVIVVPCIMFLSYYWIIPESPRWLISVGRTEKAVETIKLFARVNKVTIPEDLFNQDLDSDDDIIHFHEKTYSGNQNNYCCADLLRYPNLRLKFLILCYNWAITSLVYYGISFDTSSLGGNAYLNVLFAGAVEIPAYISGMILMDVPRIGRRRSLLIAWGLVGVACSVLAFIPTCGGNYRVRLALVLLGKFGITCAFGMVRVYAAEIFPTPLRSEGLAMCSVCAYTGGILAPQLILMGELWKPLPKLIYGITSIIAGILVIYLPETRGKQLSETIEKAEQFGKKVKKHRVSSKTNDIEESRLLK</sequence>
<dbReference type="InterPro" id="IPR036259">
    <property type="entry name" value="MFS_trans_sf"/>
</dbReference>
<evidence type="ECO:0000259" key="6">
    <source>
        <dbReference type="PROSITE" id="PS50850"/>
    </source>
</evidence>
<feature type="transmembrane region" description="Helical" evidence="5">
    <location>
        <begin position="524"/>
        <end position="543"/>
    </location>
</feature>
<dbReference type="Pfam" id="PF00083">
    <property type="entry name" value="Sugar_tr"/>
    <property type="match status" value="1"/>
</dbReference>
<feature type="transmembrane region" description="Helical" evidence="5">
    <location>
        <begin position="445"/>
        <end position="463"/>
    </location>
</feature>
<dbReference type="GeneID" id="100377170"/>
<evidence type="ECO:0000256" key="1">
    <source>
        <dbReference type="ARBA" id="ARBA00004141"/>
    </source>
</evidence>
<name>A0ABM0M563_SACKO</name>
<evidence type="ECO:0000256" key="5">
    <source>
        <dbReference type="SAM" id="Phobius"/>
    </source>
</evidence>
<keyword evidence="3 5" id="KW-1133">Transmembrane helix</keyword>
<dbReference type="Proteomes" id="UP000694865">
    <property type="component" value="Unplaced"/>
</dbReference>
<dbReference type="InterPro" id="IPR020846">
    <property type="entry name" value="MFS_dom"/>
</dbReference>
<feature type="transmembrane region" description="Helical" evidence="5">
    <location>
        <begin position="681"/>
        <end position="698"/>
    </location>
</feature>
<dbReference type="SUPFAM" id="SSF103473">
    <property type="entry name" value="MFS general substrate transporter"/>
    <property type="match status" value="1"/>
</dbReference>
<dbReference type="RefSeq" id="XP_006815154.1">
    <property type="nucleotide sequence ID" value="XM_006815091.1"/>
</dbReference>
<evidence type="ECO:0000313" key="7">
    <source>
        <dbReference type="Proteomes" id="UP000694865"/>
    </source>
</evidence>
<feature type="transmembrane region" description="Helical" evidence="5">
    <location>
        <begin position="773"/>
        <end position="790"/>
    </location>
</feature>
<organism evidence="7 8">
    <name type="scientific">Saccoglossus kowalevskii</name>
    <name type="common">Acorn worm</name>
    <dbReference type="NCBI Taxonomy" id="10224"/>
    <lineage>
        <taxon>Eukaryota</taxon>
        <taxon>Metazoa</taxon>
        <taxon>Hemichordata</taxon>
        <taxon>Enteropneusta</taxon>
        <taxon>Harrimaniidae</taxon>
        <taxon>Saccoglossus</taxon>
    </lineage>
</organism>
<evidence type="ECO:0000256" key="4">
    <source>
        <dbReference type="ARBA" id="ARBA00023136"/>
    </source>
</evidence>